<protein>
    <submittedName>
        <fullName evidence="1">Lar family restriction alleviation protein</fullName>
    </submittedName>
</protein>
<gene>
    <name evidence="1" type="ORF">ACFOX3_07615</name>
</gene>
<keyword evidence="2" id="KW-1185">Reference proteome</keyword>
<sequence length="73" mass="7878">MATALAPCPYCHSPQLHFVHHLITHAVCCQQCGACGPSQREADDAAAQWNLVARSLQQVDALRNRGRQLAAIG</sequence>
<dbReference type="Pfam" id="PF14354">
    <property type="entry name" value="Lar_restr_allev"/>
    <property type="match status" value="1"/>
</dbReference>
<dbReference type="RefSeq" id="WP_290265636.1">
    <property type="nucleotide sequence ID" value="NZ_JAUFQG010000006.1"/>
</dbReference>
<proteinExistence type="predicted"/>
<comment type="caution">
    <text evidence="1">The sequence shown here is derived from an EMBL/GenBank/DDBJ whole genome shotgun (WGS) entry which is preliminary data.</text>
</comment>
<name>A0ABV8V4S3_9GAMM</name>
<reference evidence="2" key="1">
    <citation type="journal article" date="2019" name="Int. J. Syst. Evol. Microbiol.">
        <title>The Global Catalogue of Microorganisms (GCM) 10K type strain sequencing project: providing services to taxonomists for standard genome sequencing and annotation.</title>
        <authorList>
            <consortium name="The Broad Institute Genomics Platform"/>
            <consortium name="The Broad Institute Genome Sequencing Center for Infectious Disease"/>
            <person name="Wu L."/>
            <person name="Ma J."/>
        </authorList>
    </citation>
    <scope>NUCLEOTIDE SEQUENCE [LARGE SCALE GENOMIC DNA]</scope>
    <source>
        <strain evidence="2">CECT 8570</strain>
    </source>
</reference>
<dbReference type="EMBL" id="JBHSCX010000005">
    <property type="protein sequence ID" value="MFC4362163.1"/>
    <property type="molecule type" value="Genomic_DNA"/>
</dbReference>
<accession>A0ABV8V4S3</accession>
<evidence type="ECO:0000313" key="1">
    <source>
        <dbReference type="EMBL" id="MFC4362163.1"/>
    </source>
</evidence>
<organism evidence="1 2">
    <name type="scientific">Simiduia curdlanivorans</name>
    <dbReference type="NCBI Taxonomy" id="1492769"/>
    <lineage>
        <taxon>Bacteria</taxon>
        <taxon>Pseudomonadati</taxon>
        <taxon>Pseudomonadota</taxon>
        <taxon>Gammaproteobacteria</taxon>
        <taxon>Cellvibrionales</taxon>
        <taxon>Cellvibrionaceae</taxon>
        <taxon>Simiduia</taxon>
    </lineage>
</organism>
<dbReference type="Proteomes" id="UP001595840">
    <property type="component" value="Unassembled WGS sequence"/>
</dbReference>
<evidence type="ECO:0000313" key="2">
    <source>
        <dbReference type="Proteomes" id="UP001595840"/>
    </source>
</evidence>